<dbReference type="WBParaSite" id="Csp11.Scaffold581.g4575.t1">
    <property type="protein sequence ID" value="Csp11.Scaffold581.g4575.t1"/>
    <property type="gene ID" value="Csp11.Scaffold581.g4575"/>
</dbReference>
<evidence type="ECO:0000313" key="1">
    <source>
        <dbReference type="Proteomes" id="UP000095282"/>
    </source>
</evidence>
<proteinExistence type="predicted"/>
<dbReference type="InterPro" id="IPR021942">
    <property type="entry name" value="DUF3557"/>
</dbReference>
<dbReference type="PANTHER" id="PTHR31379:SF1">
    <property type="entry name" value="F-BOX C PROTEIN-RELATED"/>
    <property type="match status" value="1"/>
</dbReference>
<keyword evidence="1" id="KW-1185">Reference proteome</keyword>
<dbReference type="Proteomes" id="UP000095282">
    <property type="component" value="Unplaced"/>
</dbReference>
<organism evidence="1 2">
    <name type="scientific">Caenorhabditis tropicalis</name>
    <dbReference type="NCBI Taxonomy" id="1561998"/>
    <lineage>
        <taxon>Eukaryota</taxon>
        <taxon>Metazoa</taxon>
        <taxon>Ecdysozoa</taxon>
        <taxon>Nematoda</taxon>
        <taxon>Chromadorea</taxon>
        <taxon>Rhabditida</taxon>
        <taxon>Rhabditina</taxon>
        <taxon>Rhabditomorpha</taxon>
        <taxon>Rhabditoidea</taxon>
        <taxon>Rhabditidae</taxon>
        <taxon>Peloderinae</taxon>
        <taxon>Caenorhabditis</taxon>
    </lineage>
</organism>
<dbReference type="Pfam" id="PF12078">
    <property type="entry name" value="DUF3557"/>
    <property type="match status" value="1"/>
</dbReference>
<protein>
    <submittedName>
        <fullName evidence="2">F-box domain-containing protein</fullName>
    </submittedName>
</protein>
<reference evidence="2" key="1">
    <citation type="submission" date="2016-11" db="UniProtKB">
        <authorList>
            <consortium name="WormBaseParasite"/>
        </authorList>
    </citation>
    <scope>IDENTIFICATION</scope>
</reference>
<name>A0A1I7TCJ0_9PELO</name>
<dbReference type="AlphaFoldDB" id="A0A1I7TCJ0"/>
<sequence>MTKPLNYDCWSSILDKMDANKRFEISRQCPSLKKLEESLPLYIDYLKFEAGFGPNIMTINGTTYTSGTIRVYPKGSQIPRWHQEENEEGGVAFDFGQMDWEYFDYEEKEFLGLRQYLDYRKGRRPEGTRFLSTSFYKEDSNDQILAKIKRTVIGLQEYYDNRDISRVVYKPMSQLVIVSPDGETITKRSSKRLEECEGKLYKRLFQNRCIINVKCLEINCPYCPPRVPPFLKLKIEELKIQFIRLGDLDAYQQIIDPSCLPLKRIVLVHLGVLKDYEHSLVKSAETMVIQKFPYCDYLELMINVLLQVSNRNVIINQFDQYHITCSILIRRWIDQKRPIGTCWTFELESEETISKTMEETEKHGVRLSERCISIRNDDDSMVRVVYEPSETEAVWVLKWEVVAVEI</sequence>
<accession>A0A1I7TCJ0</accession>
<dbReference type="PANTHER" id="PTHR31379">
    <property type="entry name" value="F-BOX C PROTEIN-RELATED-RELATED"/>
    <property type="match status" value="1"/>
</dbReference>
<dbReference type="eggNOG" id="ENOG502TJW7">
    <property type="taxonomic scope" value="Eukaryota"/>
</dbReference>
<evidence type="ECO:0000313" key="2">
    <source>
        <dbReference type="WBParaSite" id="Csp11.Scaffold581.g4575.t1"/>
    </source>
</evidence>